<proteinExistence type="predicted"/>
<feature type="region of interest" description="Disordered" evidence="1">
    <location>
        <begin position="35"/>
        <end position="72"/>
    </location>
</feature>
<name>A0A1H2PXA9_9BURK</name>
<evidence type="ECO:0000256" key="1">
    <source>
        <dbReference type="SAM" id="MobiDB-lite"/>
    </source>
</evidence>
<evidence type="ECO:0000313" key="3">
    <source>
        <dbReference type="EMBL" id="SDV51251.1"/>
    </source>
</evidence>
<dbReference type="OrthoDB" id="71751at2"/>
<dbReference type="STRING" id="1770053.SAMN05216551_1165"/>
<keyword evidence="4" id="KW-1185">Reference proteome</keyword>
<dbReference type="Proteomes" id="UP000243719">
    <property type="component" value="Unassembled WGS sequence"/>
</dbReference>
<feature type="compositionally biased region" description="Basic residues" evidence="1">
    <location>
        <begin position="55"/>
        <end position="72"/>
    </location>
</feature>
<sequence>MNQRLKPHDPVAWQTPQGETHGQVTRVIKHATTVRGRHVAASPEAPSYEVQSAKSGKHAVHRASALHKRSGR</sequence>
<feature type="region of interest" description="Disordered" evidence="1">
    <location>
        <begin position="1"/>
        <end position="20"/>
    </location>
</feature>
<organism evidence="3 4">
    <name type="scientific">Chitinasiproducens palmae</name>
    <dbReference type="NCBI Taxonomy" id="1770053"/>
    <lineage>
        <taxon>Bacteria</taxon>
        <taxon>Pseudomonadati</taxon>
        <taxon>Pseudomonadota</taxon>
        <taxon>Betaproteobacteria</taxon>
        <taxon>Burkholderiales</taxon>
        <taxon>Burkholderiaceae</taxon>
        <taxon>Chitinasiproducens</taxon>
    </lineage>
</organism>
<evidence type="ECO:0000313" key="4">
    <source>
        <dbReference type="Proteomes" id="UP000243719"/>
    </source>
</evidence>
<evidence type="ECO:0000259" key="2">
    <source>
        <dbReference type="Pfam" id="PF11160"/>
    </source>
</evidence>
<feature type="domain" description="Hypervirulence associated protein TUDOR" evidence="2">
    <location>
        <begin position="9"/>
        <end position="66"/>
    </location>
</feature>
<reference evidence="4" key="1">
    <citation type="submission" date="2016-09" db="EMBL/GenBank/DDBJ databases">
        <authorList>
            <person name="Varghese N."/>
            <person name="Submissions S."/>
        </authorList>
    </citation>
    <scope>NUCLEOTIDE SEQUENCE [LARGE SCALE GENOMIC DNA]</scope>
    <source>
        <strain evidence="4">JS23</strain>
    </source>
</reference>
<dbReference type="Gene3D" id="2.30.30.1060">
    <property type="match status" value="1"/>
</dbReference>
<dbReference type="InterPro" id="IPR021331">
    <property type="entry name" value="Hva1_TUDOR"/>
</dbReference>
<dbReference type="AlphaFoldDB" id="A0A1H2PXA9"/>
<dbReference type="RefSeq" id="WP_091912750.1">
    <property type="nucleotide sequence ID" value="NZ_FNLO01000016.1"/>
</dbReference>
<dbReference type="EMBL" id="FNLO01000016">
    <property type="protein sequence ID" value="SDV51251.1"/>
    <property type="molecule type" value="Genomic_DNA"/>
</dbReference>
<protein>
    <recommendedName>
        <fullName evidence="2">Hypervirulence associated protein TUDOR domain-containing protein</fullName>
    </recommendedName>
</protein>
<accession>A0A1H2PXA9</accession>
<gene>
    <name evidence="3" type="ORF">SAMN05216551_1165</name>
</gene>
<dbReference type="Pfam" id="PF11160">
    <property type="entry name" value="Hva1_TUDOR"/>
    <property type="match status" value="1"/>
</dbReference>